<accession>A0A6N9NJI9</accession>
<evidence type="ECO:0000313" key="5">
    <source>
        <dbReference type="Proteomes" id="UP000470771"/>
    </source>
</evidence>
<feature type="chain" id="PRO_5026881443" description="Protein BatD" evidence="3">
    <location>
        <begin position="22"/>
        <end position="599"/>
    </location>
</feature>
<sequence>MKKSVIYLFILLVGVAFDATASSVSFKATVSKTAISLGERIQVTFTTNANLRSFTPPDFRGFQVLQGPMQSYRQQNVNGRISNVSSISYVIQAIEEGDLEIGVAKGDIGDEVLTTEPIQINVSQKNAEQERKEREAQQRKEANALSESMFILVDADKTSAFVGEKITVRYVLYTRQTLANLAVNKTPDLNGFWSKDIKSLYDSQLKQDVATFNGKQYTTLELKSSILYPQRSGELQIDPIEINAIYQVRTGQARSVFEQMFGGAIENKEVLLKSKPIKINVKPLSGSQPADFNGAVGSFTAEMTVNKTEVKANEAINLKITIGGKGNLHLLPSPELPTQPDIEVYDPKVNDKFATNLSGISGSREFEYLIIPRHEGDFTIPAFTFSYFDLASKSYKQASTNPIQLKVLKGDGKEVVAYTPSNKEEIALLDNDIIHIKRSADGLTDENEHFFGSSLFYFLMILPFLLLGGGIWYKSKFDALNSNKVLLKKNKANKMATKRLASAKKHLSNNDLTSFYQEIGVAVLNYFSDKLSIPKADLSKEKILDQLNGTNVAKEDIQSVAKLIDDAEMARYAPSSDLKAEEMYQLSIELISKIENQIK</sequence>
<reference evidence="4 5" key="1">
    <citation type="submission" date="2019-12" db="EMBL/GenBank/DDBJ databases">
        <authorList>
            <person name="Zhao J."/>
        </authorList>
    </citation>
    <scope>NUCLEOTIDE SEQUENCE [LARGE SCALE GENOMIC DNA]</scope>
    <source>
        <strain evidence="4 5">S-15</strain>
    </source>
</reference>
<evidence type="ECO:0000256" key="1">
    <source>
        <dbReference type="SAM" id="Coils"/>
    </source>
</evidence>
<organism evidence="4 5">
    <name type="scientific">Acidiluteibacter ferrifornacis</name>
    <dbReference type="NCBI Taxonomy" id="2692424"/>
    <lineage>
        <taxon>Bacteria</taxon>
        <taxon>Pseudomonadati</taxon>
        <taxon>Bacteroidota</taxon>
        <taxon>Flavobacteriia</taxon>
        <taxon>Flavobacteriales</taxon>
        <taxon>Cryomorphaceae</taxon>
        <taxon>Acidiluteibacter</taxon>
    </lineage>
</organism>
<comment type="caution">
    <text evidence="4">The sequence shown here is derived from an EMBL/GenBank/DDBJ whole genome shotgun (WGS) entry which is preliminary data.</text>
</comment>
<feature type="signal peptide" evidence="3">
    <location>
        <begin position="1"/>
        <end position="21"/>
    </location>
</feature>
<dbReference type="Pfam" id="PF13584">
    <property type="entry name" value="BatD"/>
    <property type="match status" value="3"/>
</dbReference>
<protein>
    <recommendedName>
        <fullName evidence="6">Protein BatD</fullName>
    </recommendedName>
</protein>
<feature type="coiled-coil region" evidence="1">
    <location>
        <begin position="120"/>
        <end position="147"/>
    </location>
</feature>
<dbReference type="InterPro" id="IPR025738">
    <property type="entry name" value="BatD"/>
</dbReference>
<dbReference type="RefSeq" id="WP_160632322.1">
    <property type="nucleotide sequence ID" value="NZ_WWNE01000005.1"/>
</dbReference>
<feature type="transmembrane region" description="Helical" evidence="2">
    <location>
        <begin position="455"/>
        <end position="473"/>
    </location>
</feature>
<gene>
    <name evidence="4" type="ORF">GQN54_04490</name>
</gene>
<evidence type="ECO:0008006" key="6">
    <source>
        <dbReference type="Google" id="ProtNLM"/>
    </source>
</evidence>
<keyword evidence="2" id="KW-0472">Membrane</keyword>
<dbReference type="PANTHER" id="PTHR40940">
    <property type="entry name" value="PROTEIN BATD-RELATED"/>
    <property type="match status" value="1"/>
</dbReference>
<keyword evidence="1" id="KW-0175">Coiled coil</keyword>
<dbReference type="Proteomes" id="UP000470771">
    <property type="component" value="Unassembled WGS sequence"/>
</dbReference>
<name>A0A6N9NJI9_9FLAO</name>
<keyword evidence="3" id="KW-0732">Signal</keyword>
<keyword evidence="2" id="KW-1133">Transmembrane helix</keyword>
<evidence type="ECO:0000256" key="3">
    <source>
        <dbReference type="SAM" id="SignalP"/>
    </source>
</evidence>
<proteinExistence type="predicted"/>
<dbReference type="AlphaFoldDB" id="A0A6N9NJI9"/>
<evidence type="ECO:0000313" key="4">
    <source>
        <dbReference type="EMBL" id="NBG65360.1"/>
    </source>
</evidence>
<dbReference type="EMBL" id="WWNE01000005">
    <property type="protein sequence ID" value="NBG65360.1"/>
    <property type="molecule type" value="Genomic_DNA"/>
</dbReference>
<keyword evidence="2" id="KW-0812">Transmembrane</keyword>
<evidence type="ECO:0000256" key="2">
    <source>
        <dbReference type="SAM" id="Phobius"/>
    </source>
</evidence>
<keyword evidence="5" id="KW-1185">Reference proteome</keyword>
<dbReference type="PANTHER" id="PTHR40940:SF2">
    <property type="entry name" value="BATD"/>
    <property type="match status" value="1"/>
</dbReference>